<feature type="non-terminal residue" evidence="3">
    <location>
        <position position="557"/>
    </location>
</feature>
<dbReference type="AlphaFoldDB" id="A0A9Q0FR73"/>
<dbReference type="SUPFAM" id="SSF81383">
    <property type="entry name" value="F-box domain"/>
    <property type="match status" value="2"/>
</dbReference>
<feature type="compositionally biased region" description="Basic residues" evidence="1">
    <location>
        <begin position="8"/>
        <end position="21"/>
    </location>
</feature>
<feature type="region of interest" description="Disordered" evidence="1">
    <location>
        <begin position="7"/>
        <end position="29"/>
    </location>
</feature>
<dbReference type="OrthoDB" id="1848700at2759"/>
<dbReference type="PANTHER" id="PTHR32212:SF459">
    <property type="entry name" value="F-BOX DOMAIN-CONTAINING PROTEIN"/>
    <property type="match status" value="1"/>
</dbReference>
<proteinExistence type="predicted"/>
<feature type="non-terminal residue" evidence="3">
    <location>
        <position position="1"/>
    </location>
</feature>
<dbReference type="EMBL" id="JAKUCV010004167">
    <property type="protein sequence ID" value="KAJ4836283.1"/>
    <property type="molecule type" value="Genomic_DNA"/>
</dbReference>
<name>A0A9Q0FR73_9ROSI</name>
<dbReference type="CDD" id="cd22160">
    <property type="entry name" value="F-box_AtFBL13-like"/>
    <property type="match status" value="2"/>
</dbReference>
<feature type="domain" description="F-box" evidence="2">
    <location>
        <begin position="321"/>
        <end position="370"/>
    </location>
</feature>
<organism evidence="3 4">
    <name type="scientific">Turnera subulata</name>
    <dbReference type="NCBI Taxonomy" id="218843"/>
    <lineage>
        <taxon>Eukaryota</taxon>
        <taxon>Viridiplantae</taxon>
        <taxon>Streptophyta</taxon>
        <taxon>Embryophyta</taxon>
        <taxon>Tracheophyta</taxon>
        <taxon>Spermatophyta</taxon>
        <taxon>Magnoliopsida</taxon>
        <taxon>eudicotyledons</taxon>
        <taxon>Gunneridae</taxon>
        <taxon>Pentapetalae</taxon>
        <taxon>rosids</taxon>
        <taxon>fabids</taxon>
        <taxon>Malpighiales</taxon>
        <taxon>Passifloraceae</taxon>
        <taxon>Turnera</taxon>
    </lineage>
</organism>
<sequence length="557" mass="63546">VLLLGAKKMGKPRKKGNRPAKRNGDGEDRISNLADDIIHRIPSFLPDTKFAAQTAGRLCGLPSPIFASVPKTIRVKNPSRSSCSQPCNDANKTVRSAICACLSITNTSTGKELLIWNIFLKRDLVVKYAVRHGVRHVDLSHPYAQLYPAQLYPVPLALSGCRTLTTLKLAQLVVTEMSTACFPAVKTLHLDDCDFDGDFVVTQSPFPNIAFLNLYSVATWGDFLDLNLPSLQSAVVLLHYVVNDKEEEDKVMKLLYGIRNAKSLTLNVAPLKLLAGWQLNLKSCGDVVISGPSIFQVFRRRGRWMGNPKKELNRGAKRNGEDRISSLPDDIIRRILSLLEDTKFAAKTCVLSKRWKNLWTSLPDLRFNTAYYKTTRSFRKFLLSALLQRDRNCEARSLHLSMDYEHRRVDEEFDDNSDEEEEGLDRPEEICIKYRPGEREGEEEEEDRISQLPDVILHRILSFLPDTQFAARTSTLSKRWKKLWISLPVLSFDVAYYRKRSHRFVNLLRYALLRRDNNTSLCSFRLSIDPSVRFLVEDAVALRDWAIHYAVTHGVRH</sequence>
<dbReference type="PROSITE" id="PS50181">
    <property type="entry name" value="FBOX"/>
    <property type="match status" value="2"/>
</dbReference>
<dbReference type="PANTHER" id="PTHR32212">
    <property type="entry name" value="CYCLIN-LIKE F-BOX"/>
    <property type="match status" value="1"/>
</dbReference>
<keyword evidence="4" id="KW-1185">Reference proteome</keyword>
<evidence type="ECO:0000313" key="4">
    <source>
        <dbReference type="Proteomes" id="UP001141552"/>
    </source>
</evidence>
<gene>
    <name evidence="3" type="ORF">Tsubulata_025793</name>
</gene>
<feature type="domain" description="F-box" evidence="2">
    <location>
        <begin position="446"/>
        <end position="500"/>
    </location>
</feature>
<evidence type="ECO:0000256" key="1">
    <source>
        <dbReference type="SAM" id="MobiDB-lite"/>
    </source>
</evidence>
<dbReference type="Pfam" id="PF00646">
    <property type="entry name" value="F-box"/>
    <property type="match status" value="2"/>
</dbReference>
<reference evidence="3" key="2">
    <citation type="journal article" date="2023" name="Plants (Basel)">
        <title>Annotation of the Turnera subulata (Passifloraceae) Draft Genome Reveals the S-Locus Evolved after the Divergence of Turneroideae from Passifloroideae in a Stepwise Manner.</title>
        <authorList>
            <person name="Henning P.M."/>
            <person name="Roalson E.H."/>
            <person name="Mir W."/>
            <person name="McCubbin A.G."/>
            <person name="Shore J.S."/>
        </authorList>
    </citation>
    <scope>NUCLEOTIDE SEQUENCE</scope>
    <source>
        <strain evidence="3">F60SS</strain>
    </source>
</reference>
<reference evidence="3" key="1">
    <citation type="submission" date="2022-02" db="EMBL/GenBank/DDBJ databases">
        <authorList>
            <person name="Henning P.M."/>
            <person name="McCubbin A.G."/>
            <person name="Shore J.S."/>
        </authorList>
    </citation>
    <scope>NUCLEOTIDE SEQUENCE</scope>
    <source>
        <strain evidence="3">F60SS</strain>
        <tissue evidence="3">Leaves</tissue>
    </source>
</reference>
<evidence type="ECO:0000313" key="3">
    <source>
        <dbReference type="EMBL" id="KAJ4836283.1"/>
    </source>
</evidence>
<dbReference type="InterPro" id="IPR053781">
    <property type="entry name" value="F-box_AtFBL13-like"/>
</dbReference>
<evidence type="ECO:0000259" key="2">
    <source>
        <dbReference type="PROSITE" id="PS50181"/>
    </source>
</evidence>
<protein>
    <recommendedName>
        <fullName evidence="2">F-box domain-containing protein</fullName>
    </recommendedName>
</protein>
<dbReference type="Proteomes" id="UP001141552">
    <property type="component" value="Unassembled WGS sequence"/>
</dbReference>
<dbReference type="SUPFAM" id="SSF52047">
    <property type="entry name" value="RNI-like"/>
    <property type="match status" value="1"/>
</dbReference>
<comment type="caution">
    <text evidence="3">The sequence shown here is derived from an EMBL/GenBank/DDBJ whole genome shotgun (WGS) entry which is preliminary data.</text>
</comment>
<dbReference type="Gene3D" id="1.20.1280.50">
    <property type="match status" value="1"/>
</dbReference>
<dbReference type="SMART" id="SM00256">
    <property type="entry name" value="FBOX"/>
    <property type="match status" value="2"/>
</dbReference>
<dbReference type="InterPro" id="IPR036047">
    <property type="entry name" value="F-box-like_dom_sf"/>
</dbReference>
<dbReference type="InterPro" id="IPR001810">
    <property type="entry name" value="F-box_dom"/>
</dbReference>
<accession>A0A9Q0FR73</accession>